<dbReference type="SUPFAM" id="SSF49749">
    <property type="entry name" value="Group II dsDNA viruses VP"/>
    <property type="match status" value="1"/>
</dbReference>
<sequence>MDEILGWDIVNLILTHLGPREIILISTSINSNFCERTKSKIYTDHILLNQQHNFENRQPAREILGFHMAKKKNIDDSYYVKICAKDNSYADLLEKMIELDKGFPTYIDAGFGSTTNFLKKSYCEITPYGDGFDKIIIKIELPKLPDGVKYVDSPHDLINEIELEFSSSIFFRYTSFHFKHLDFITQLFTDNVVYFYIDLSLIFKSEGSSFSGVRIYNIYYHYIRFYVRLNDIFSIIENKIDYNSQLYHEINILSIDDALLLVKYHKLQNIDPMSQLIKQKTNKWIVIDHSFDMYETVHEHFGWYKINDPITIKKITLLFDQKIMLDNCSLTINDCYPNFIVVKPTNDCPLDKYVFFPNLKVISRNIARSDIRRGTYLGLKVILHDINVITVIYVSVFVEIEGNFMYQDGMVTWDV</sequence>
<name>A0A6C0C9Z9_9ZZZZ</name>
<evidence type="ECO:0000313" key="1">
    <source>
        <dbReference type="EMBL" id="QHT01187.1"/>
    </source>
</evidence>
<dbReference type="AlphaFoldDB" id="A0A6C0C9Z9"/>
<proteinExistence type="predicted"/>
<protein>
    <submittedName>
        <fullName evidence="1">Uncharacterized protein</fullName>
    </submittedName>
</protein>
<dbReference type="EMBL" id="MN739365">
    <property type="protein sequence ID" value="QHT01187.1"/>
    <property type="molecule type" value="Genomic_DNA"/>
</dbReference>
<organism evidence="1">
    <name type="scientific">viral metagenome</name>
    <dbReference type="NCBI Taxonomy" id="1070528"/>
    <lineage>
        <taxon>unclassified sequences</taxon>
        <taxon>metagenomes</taxon>
        <taxon>organismal metagenomes</taxon>
    </lineage>
</organism>
<reference evidence="1" key="1">
    <citation type="journal article" date="2020" name="Nature">
        <title>Giant virus diversity and host interactions through global metagenomics.</title>
        <authorList>
            <person name="Schulz F."/>
            <person name="Roux S."/>
            <person name="Paez-Espino D."/>
            <person name="Jungbluth S."/>
            <person name="Walsh D.A."/>
            <person name="Denef V.J."/>
            <person name="McMahon K.D."/>
            <person name="Konstantinidis K.T."/>
            <person name="Eloe-Fadrosh E.A."/>
            <person name="Kyrpides N.C."/>
            <person name="Woyke T."/>
        </authorList>
    </citation>
    <scope>NUCLEOTIDE SEQUENCE</scope>
    <source>
        <strain evidence="1">GVMAG-M-3300020192-26</strain>
    </source>
</reference>
<accession>A0A6C0C9Z9</accession>
<dbReference type="InterPro" id="IPR016112">
    <property type="entry name" value="VP_dsDNA_II"/>
</dbReference>